<keyword evidence="1" id="KW-0812">Transmembrane</keyword>
<keyword evidence="1" id="KW-0472">Membrane</keyword>
<sequence>MNFFETIFSTLFDIRGFFGSIWEEYGLYVQFFSLLISLVLFGCALYLVTKTNFITSRVDRWVGTLSTEKLHKRRSLRAWVQIQRRLKSGNEADSKLALIEADKVLDEVIKMIGYRGDTMADRLKQISPAQLSNINDIWDVHKLRNRLVHDVDFKVAHYEIERAINVYKKSFKEMGLLD</sequence>
<keyword evidence="1" id="KW-1133">Transmembrane helix</keyword>
<proteinExistence type="predicted"/>
<reference evidence="2 3" key="1">
    <citation type="journal article" date="2016" name="Nat. Commun.">
        <title>Thousands of microbial genomes shed light on interconnected biogeochemical processes in an aquifer system.</title>
        <authorList>
            <person name="Anantharaman K."/>
            <person name="Brown C.T."/>
            <person name="Hug L.A."/>
            <person name="Sharon I."/>
            <person name="Castelle C.J."/>
            <person name="Probst A.J."/>
            <person name="Thomas B.C."/>
            <person name="Singh A."/>
            <person name="Wilkins M.J."/>
            <person name="Karaoz U."/>
            <person name="Brodie E.L."/>
            <person name="Williams K.H."/>
            <person name="Hubbard S.S."/>
            <person name="Banfield J.F."/>
        </authorList>
    </citation>
    <scope>NUCLEOTIDE SEQUENCE [LARGE SCALE GENOMIC DNA]</scope>
</reference>
<feature type="transmembrane region" description="Helical" evidence="1">
    <location>
        <begin position="27"/>
        <end position="48"/>
    </location>
</feature>
<dbReference type="EMBL" id="MHJI01000028">
    <property type="protein sequence ID" value="OGY64935.1"/>
    <property type="molecule type" value="Genomic_DNA"/>
</dbReference>
<comment type="caution">
    <text evidence="2">The sequence shown here is derived from an EMBL/GenBank/DDBJ whole genome shotgun (WGS) entry which is preliminary data.</text>
</comment>
<evidence type="ECO:0000313" key="3">
    <source>
        <dbReference type="Proteomes" id="UP000178517"/>
    </source>
</evidence>
<name>A0A1G1ZK89_9BACT</name>
<dbReference type="STRING" id="1798406.A3A04_01975"/>
<gene>
    <name evidence="2" type="ORF">A3A04_01975</name>
</gene>
<evidence type="ECO:0000313" key="2">
    <source>
        <dbReference type="EMBL" id="OGY64935.1"/>
    </source>
</evidence>
<protein>
    <recommendedName>
        <fullName evidence="4">DUF4145 domain-containing protein</fullName>
    </recommendedName>
</protein>
<evidence type="ECO:0000256" key="1">
    <source>
        <dbReference type="SAM" id="Phobius"/>
    </source>
</evidence>
<evidence type="ECO:0008006" key="4">
    <source>
        <dbReference type="Google" id="ProtNLM"/>
    </source>
</evidence>
<dbReference type="Proteomes" id="UP000178517">
    <property type="component" value="Unassembled WGS sequence"/>
</dbReference>
<dbReference type="AlphaFoldDB" id="A0A1G1ZK89"/>
<organism evidence="2 3">
    <name type="scientific">Candidatus Harrisonbacteria bacterium RIFCSPLOWO2_01_FULL_40_28</name>
    <dbReference type="NCBI Taxonomy" id="1798406"/>
    <lineage>
        <taxon>Bacteria</taxon>
        <taxon>Candidatus Harrisoniibacteriota</taxon>
    </lineage>
</organism>
<accession>A0A1G1ZK89</accession>